<dbReference type="GO" id="GO:0005952">
    <property type="term" value="C:cAMP-dependent protein kinase complex"/>
    <property type="evidence" value="ECO:0007669"/>
    <property type="project" value="TreeGrafter"/>
</dbReference>
<dbReference type="PANTHER" id="PTHR24353:SF37">
    <property type="entry name" value="CAMP-DEPENDENT PROTEIN KINASE CATALYTIC SUBUNIT PRKX"/>
    <property type="match status" value="1"/>
</dbReference>
<dbReference type="Gene3D" id="3.30.200.20">
    <property type="entry name" value="Phosphorylase Kinase, domain 1"/>
    <property type="match status" value="2"/>
</dbReference>
<proteinExistence type="predicted"/>
<keyword evidence="9" id="KW-1185">Reference proteome</keyword>
<sequence>MEVNHPFIVKLFWTWHDDRCLFMLMEFVPGGELFTYLRSRGKFSNDTSHVKLTDFGFAKKMVDRTCTLCGTPEYLAPEIIQGKGHGLAVDWWALGVLIFEMLSGYPPFFDDNPFGIYQKVLSAKLNIPRQLDFHVKDLIKKLLVVDKSKRLGNLRGGAEDVKNHKWFRSVDWDVVPQRKLKPIIIPAVAHEGDPSNFETYPEEKRKKEPAVSPKDLEIFKNF</sequence>
<evidence type="ECO:0000313" key="8">
    <source>
        <dbReference type="EMBL" id="KAK2850517.1"/>
    </source>
</evidence>
<keyword evidence="2" id="KW-0808">Transferase</keyword>
<dbReference type="GO" id="GO:0004691">
    <property type="term" value="F:cAMP-dependent protein kinase activity"/>
    <property type="evidence" value="ECO:0007669"/>
    <property type="project" value="TreeGrafter"/>
</dbReference>
<protein>
    <submittedName>
        <fullName evidence="8">Uncharacterized protein</fullName>
    </submittedName>
</protein>
<dbReference type="PROSITE" id="PS51285">
    <property type="entry name" value="AGC_KINASE_CTER"/>
    <property type="match status" value="1"/>
</dbReference>
<dbReference type="SUPFAM" id="SSF56112">
    <property type="entry name" value="Protein kinase-like (PK-like)"/>
    <property type="match status" value="1"/>
</dbReference>
<reference evidence="8" key="1">
    <citation type="submission" date="2023-08" db="EMBL/GenBank/DDBJ databases">
        <title>Pelteobagrus vachellii genome.</title>
        <authorList>
            <person name="Liu H."/>
        </authorList>
    </citation>
    <scope>NUCLEOTIDE SEQUENCE</scope>
    <source>
        <strain evidence="8">PRFRI_2022a</strain>
        <tissue evidence="8">Muscle</tissue>
    </source>
</reference>
<dbReference type="EMBL" id="JAVHJS010000008">
    <property type="protein sequence ID" value="KAK2850517.1"/>
    <property type="molecule type" value="Genomic_DNA"/>
</dbReference>
<dbReference type="Proteomes" id="UP001187315">
    <property type="component" value="Unassembled WGS sequence"/>
</dbReference>
<comment type="caution">
    <text evidence="8">The sequence shown here is derived from an EMBL/GenBank/DDBJ whole genome shotgun (WGS) entry which is preliminary data.</text>
</comment>
<dbReference type="Pfam" id="PF00069">
    <property type="entry name" value="Pkinase"/>
    <property type="match status" value="1"/>
</dbReference>
<feature type="domain" description="AGC-kinase C-terminal" evidence="7">
    <location>
        <begin position="168"/>
        <end position="222"/>
    </location>
</feature>
<evidence type="ECO:0000256" key="5">
    <source>
        <dbReference type="ARBA" id="ARBA00022840"/>
    </source>
</evidence>
<evidence type="ECO:0000256" key="3">
    <source>
        <dbReference type="ARBA" id="ARBA00022741"/>
    </source>
</evidence>
<keyword evidence="3" id="KW-0547">Nucleotide-binding</keyword>
<dbReference type="InterPro" id="IPR000719">
    <property type="entry name" value="Prot_kinase_dom"/>
</dbReference>
<evidence type="ECO:0000256" key="2">
    <source>
        <dbReference type="ARBA" id="ARBA00022679"/>
    </source>
</evidence>
<dbReference type="GO" id="GO:0005829">
    <property type="term" value="C:cytosol"/>
    <property type="evidence" value="ECO:0007669"/>
    <property type="project" value="TreeGrafter"/>
</dbReference>
<dbReference type="PANTHER" id="PTHR24353">
    <property type="entry name" value="CYCLIC NUCLEOTIDE-DEPENDENT PROTEIN KINASE"/>
    <property type="match status" value="1"/>
</dbReference>
<evidence type="ECO:0000259" key="6">
    <source>
        <dbReference type="PROSITE" id="PS50011"/>
    </source>
</evidence>
<keyword evidence="4" id="KW-0418">Kinase</keyword>
<dbReference type="SMART" id="SM00220">
    <property type="entry name" value="S_TKc"/>
    <property type="match status" value="1"/>
</dbReference>
<gene>
    <name evidence="8" type="ORF">Q7C36_009300</name>
</gene>
<name>A0AA88SY87_TACVA</name>
<dbReference type="SMART" id="SM00133">
    <property type="entry name" value="S_TK_X"/>
    <property type="match status" value="1"/>
</dbReference>
<dbReference type="AlphaFoldDB" id="A0AA88SY87"/>
<evidence type="ECO:0000259" key="7">
    <source>
        <dbReference type="PROSITE" id="PS51285"/>
    </source>
</evidence>
<dbReference type="GO" id="GO:0005524">
    <property type="term" value="F:ATP binding"/>
    <property type="evidence" value="ECO:0007669"/>
    <property type="project" value="UniProtKB-KW"/>
</dbReference>
<dbReference type="InterPro" id="IPR011009">
    <property type="entry name" value="Kinase-like_dom_sf"/>
</dbReference>
<organism evidence="8 9">
    <name type="scientific">Tachysurus vachellii</name>
    <name type="common">Darkbarbel catfish</name>
    <name type="synonym">Pelteobagrus vachellii</name>
    <dbReference type="NCBI Taxonomy" id="175792"/>
    <lineage>
        <taxon>Eukaryota</taxon>
        <taxon>Metazoa</taxon>
        <taxon>Chordata</taxon>
        <taxon>Craniata</taxon>
        <taxon>Vertebrata</taxon>
        <taxon>Euteleostomi</taxon>
        <taxon>Actinopterygii</taxon>
        <taxon>Neopterygii</taxon>
        <taxon>Teleostei</taxon>
        <taxon>Ostariophysi</taxon>
        <taxon>Siluriformes</taxon>
        <taxon>Bagridae</taxon>
        <taxon>Tachysurus</taxon>
    </lineage>
</organism>
<dbReference type="Gene3D" id="1.10.510.10">
    <property type="entry name" value="Transferase(Phosphotransferase) domain 1"/>
    <property type="match status" value="2"/>
</dbReference>
<evidence type="ECO:0000256" key="1">
    <source>
        <dbReference type="ARBA" id="ARBA00022527"/>
    </source>
</evidence>
<keyword evidence="5" id="KW-0067">ATP-binding</keyword>
<evidence type="ECO:0000313" key="9">
    <source>
        <dbReference type="Proteomes" id="UP001187315"/>
    </source>
</evidence>
<dbReference type="InterPro" id="IPR000961">
    <property type="entry name" value="AGC-kinase_C"/>
</dbReference>
<accession>A0AA88SY87</accession>
<keyword evidence="1" id="KW-0723">Serine/threonine-protein kinase</keyword>
<feature type="domain" description="Protein kinase" evidence="6">
    <location>
        <begin position="1"/>
        <end position="167"/>
    </location>
</feature>
<evidence type="ECO:0000256" key="4">
    <source>
        <dbReference type="ARBA" id="ARBA00022777"/>
    </source>
</evidence>
<dbReference type="PROSITE" id="PS50011">
    <property type="entry name" value="PROTEIN_KINASE_DOM"/>
    <property type="match status" value="1"/>
</dbReference>